<dbReference type="GeneID" id="76608557"/>
<dbReference type="RefSeq" id="WP_067154382.1">
    <property type="nucleotide sequence ID" value="NZ_CP014864.1"/>
</dbReference>
<dbReference type="AlphaFoldDB" id="A0A143HMT8"/>
<sequence>MGITVHFEGKLKDEASYNAICSNAEAFAKEMEWPFALISEQEIKLERTRNEEDWDYIGPVKGIEIFPHEACEPFRLEFDRDLYIQEFTKTQFAPVEIHVLLVEFLRSNIELFESIEIIDEGEYFETNDIEVLKKHLQACNSQLEQYLEQPDKYYGPVKLENGRIVDLMEQ</sequence>
<reference evidence="3" key="1">
    <citation type="submission" date="2016-03" db="EMBL/GenBank/DDBJ databases">
        <authorList>
            <person name="Lee Y.-S."/>
            <person name="Choi Y.-L."/>
        </authorList>
    </citation>
    <scope>NUCLEOTIDE SEQUENCE [LARGE SCALE GENOMIC DNA]</scope>
    <source>
        <strain evidence="3">DAU221</strain>
    </source>
</reference>
<dbReference type="OrthoDB" id="8073112at2"/>
<evidence type="ECO:0000313" key="3">
    <source>
        <dbReference type="Proteomes" id="UP000076077"/>
    </source>
</evidence>
<evidence type="ECO:0000313" key="2">
    <source>
        <dbReference type="EMBL" id="MCX2802869.1"/>
    </source>
</evidence>
<protein>
    <submittedName>
        <fullName evidence="1">Uncharacterized protein</fullName>
    </submittedName>
</protein>
<dbReference type="KEGG" id="mthd:A3224_10905"/>
<keyword evidence="3" id="KW-1185">Reference proteome</keyword>
<dbReference type="Proteomes" id="UP000076077">
    <property type="component" value="Chromosome"/>
</dbReference>
<dbReference type="EMBL" id="CP014864">
    <property type="protein sequence ID" value="AMX03009.1"/>
    <property type="molecule type" value="Genomic_DNA"/>
</dbReference>
<dbReference type="STRING" id="252514.A3224_10905"/>
<name>A0A143HMT8_MICTH</name>
<dbReference type="EMBL" id="JAPHQB010000025">
    <property type="protein sequence ID" value="MCX2802869.1"/>
    <property type="molecule type" value="Genomic_DNA"/>
</dbReference>
<organism evidence="1 3">
    <name type="scientific">Microbulbifer thermotolerans</name>
    <dbReference type="NCBI Taxonomy" id="252514"/>
    <lineage>
        <taxon>Bacteria</taxon>
        <taxon>Pseudomonadati</taxon>
        <taxon>Pseudomonadota</taxon>
        <taxon>Gammaproteobacteria</taxon>
        <taxon>Cellvibrionales</taxon>
        <taxon>Microbulbiferaceae</taxon>
        <taxon>Microbulbifer</taxon>
    </lineage>
</organism>
<gene>
    <name evidence="1" type="ORF">A3224_10905</name>
    <name evidence="2" type="ORF">OQJ68_13825</name>
</gene>
<evidence type="ECO:0000313" key="1">
    <source>
        <dbReference type="EMBL" id="AMX03009.1"/>
    </source>
</evidence>
<reference evidence="2" key="3">
    <citation type="submission" date="2022-11" db="EMBL/GenBank/DDBJ databases">
        <title>Chitin-degrading and fungicidal potential of chitinolytic bacterial strains from marine environment of the Pacific Ocean regions.</title>
        <authorList>
            <person name="Pentekhina I."/>
            <person name="Nedashkovskaya O."/>
            <person name="Seitkalieva A."/>
            <person name="Podvolotskaya A."/>
            <person name="Tekutyeva L."/>
            <person name="Balabanova L."/>
        </authorList>
    </citation>
    <scope>NUCLEOTIDE SEQUENCE</scope>
    <source>
        <strain evidence="2">KMM 6838</strain>
    </source>
</reference>
<proteinExistence type="predicted"/>
<reference evidence="1" key="2">
    <citation type="submission" date="2016-03" db="EMBL/GenBank/DDBJ databases">
        <authorList>
            <person name="Ploux O."/>
        </authorList>
    </citation>
    <scope>NUCLEOTIDE SEQUENCE [LARGE SCALE GENOMIC DNA]</scope>
    <source>
        <strain evidence="1">DAU221</strain>
    </source>
</reference>
<dbReference type="Proteomes" id="UP001209730">
    <property type="component" value="Unassembled WGS sequence"/>
</dbReference>
<accession>A0A143HMT8</accession>